<dbReference type="GO" id="GO:0051287">
    <property type="term" value="F:NAD binding"/>
    <property type="evidence" value="ECO:0007669"/>
    <property type="project" value="InterPro"/>
</dbReference>
<name>A0A975B6D6_9BACT</name>
<feature type="active site" evidence="3">
    <location>
        <position position="178"/>
    </location>
</feature>
<dbReference type="SUPFAM" id="SSF51735">
    <property type="entry name" value="NAD(P)-binding Rossmann-fold domains"/>
    <property type="match status" value="1"/>
</dbReference>
<dbReference type="GO" id="GO:0050661">
    <property type="term" value="F:NADP binding"/>
    <property type="evidence" value="ECO:0007669"/>
    <property type="project" value="InterPro"/>
</dbReference>
<dbReference type="InterPro" id="IPR008927">
    <property type="entry name" value="6-PGluconate_DH-like_C_sf"/>
</dbReference>
<evidence type="ECO:0000256" key="1">
    <source>
        <dbReference type="ARBA" id="ARBA00023002"/>
    </source>
</evidence>
<dbReference type="Gene3D" id="3.40.50.720">
    <property type="entry name" value="NAD(P)-binding Rossmann-like Domain"/>
    <property type="match status" value="1"/>
</dbReference>
<evidence type="ECO:0000259" key="5">
    <source>
        <dbReference type="Pfam" id="PF14833"/>
    </source>
</evidence>
<dbReference type="AlphaFoldDB" id="A0A975B6D6"/>
<dbReference type="EMBL" id="CP061799">
    <property type="protein sequence ID" value="QTA79612.1"/>
    <property type="molecule type" value="Genomic_DNA"/>
</dbReference>
<dbReference type="GO" id="GO:0016491">
    <property type="term" value="F:oxidoreductase activity"/>
    <property type="evidence" value="ECO:0007669"/>
    <property type="project" value="UniProtKB-KW"/>
</dbReference>
<gene>
    <name evidence="6" type="ORF">dnl_18870</name>
</gene>
<dbReference type="PIRSF" id="PIRSF000103">
    <property type="entry name" value="HIBADH"/>
    <property type="match status" value="1"/>
</dbReference>
<keyword evidence="7" id="KW-1185">Reference proteome</keyword>
<dbReference type="InterPro" id="IPR036291">
    <property type="entry name" value="NAD(P)-bd_dom_sf"/>
</dbReference>
<proteinExistence type="predicted"/>
<feature type="domain" description="3-hydroxyisobutyrate dehydrogenase-like NAD-binding" evidence="5">
    <location>
        <begin position="172"/>
        <end position="289"/>
    </location>
</feature>
<dbReference type="Pfam" id="PF14833">
    <property type="entry name" value="NAD_binding_11"/>
    <property type="match status" value="1"/>
</dbReference>
<dbReference type="SUPFAM" id="SSF48179">
    <property type="entry name" value="6-phosphogluconate dehydrogenase C-terminal domain-like"/>
    <property type="match status" value="1"/>
</dbReference>
<feature type="domain" description="6-phosphogluconate dehydrogenase NADP-binding" evidence="4">
    <location>
        <begin position="12"/>
        <end position="169"/>
    </location>
</feature>
<dbReference type="Gene3D" id="1.10.1040.10">
    <property type="entry name" value="N-(1-d-carboxylethyl)-l-norvaline Dehydrogenase, domain 2"/>
    <property type="match status" value="1"/>
</dbReference>
<keyword evidence="2" id="KW-0520">NAD</keyword>
<evidence type="ECO:0000256" key="3">
    <source>
        <dbReference type="PIRSR" id="PIRSR000103-1"/>
    </source>
</evidence>
<dbReference type="PANTHER" id="PTHR43060:SF15">
    <property type="entry name" value="3-HYDROXYISOBUTYRATE DEHYDROGENASE-LIKE 1, MITOCHONDRIAL-RELATED"/>
    <property type="match status" value="1"/>
</dbReference>
<dbReference type="KEGG" id="dli:dnl_18870"/>
<dbReference type="InterPro" id="IPR029154">
    <property type="entry name" value="HIBADH-like_NADP-bd"/>
</dbReference>
<protein>
    <submittedName>
        <fullName evidence="6">Piutative 2-hydroxy-3-oxopropionate reductase</fullName>
    </submittedName>
</protein>
<dbReference type="InterPro" id="IPR006115">
    <property type="entry name" value="6PGDH_NADP-bd"/>
</dbReference>
<evidence type="ECO:0000313" key="7">
    <source>
        <dbReference type="Proteomes" id="UP000663720"/>
    </source>
</evidence>
<organism evidence="6 7">
    <name type="scientific">Desulfonema limicola</name>
    <dbReference type="NCBI Taxonomy" id="45656"/>
    <lineage>
        <taxon>Bacteria</taxon>
        <taxon>Pseudomonadati</taxon>
        <taxon>Thermodesulfobacteriota</taxon>
        <taxon>Desulfobacteria</taxon>
        <taxon>Desulfobacterales</taxon>
        <taxon>Desulfococcaceae</taxon>
        <taxon>Desulfonema</taxon>
    </lineage>
</organism>
<dbReference type="RefSeq" id="WP_207691349.1">
    <property type="nucleotide sequence ID" value="NZ_CP061799.1"/>
</dbReference>
<dbReference type="Pfam" id="PF03446">
    <property type="entry name" value="NAD_binding_2"/>
    <property type="match status" value="1"/>
</dbReference>
<reference evidence="6" key="1">
    <citation type="journal article" date="2021" name="Microb. Physiol.">
        <title>Proteogenomic Insights into the Physiology of Marine, Sulfate-Reducing, Filamentous Desulfonema limicola and Desulfonema magnum.</title>
        <authorList>
            <person name="Schnaars V."/>
            <person name="Wohlbrand L."/>
            <person name="Scheve S."/>
            <person name="Hinrichs C."/>
            <person name="Reinhardt R."/>
            <person name="Rabus R."/>
        </authorList>
    </citation>
    <scope>NUCLEOTIDE SEQUENCE</scope>
    <source>
        <strain evidence="6">5ac10</strain>
    </source>
</reference>
<dbReference type="InterPro" id="IPR013328">
    <property type="entry name" value="6PGD_dom2"/>
</dbReference>
<accession>A0A975B6D6</accession>
<keyword evidence="1" id="KW-0560">Oxidoreductase</keyword>
<dbReference type="Proteomes" id="UP000663720">
    <property type="component" value="Chromosome"/>
</dbReference>
<dbReference type="InterPro" id="IPR015815">
    <property type="entry name" value="HIBADH-related"/>
</dbReference>
<evidence type="ECO:0000259" key="4">
    <source>
        <dbReference type="Pfam" id="PF03446"/>
    </source>
</evidence>
<dbReference type="PANTHER" id="PTHR43060">
    <property type="entry name" value="3-HYDROXYISOBUTYRATE DEHYDROGENASE-LIKE 1, MITOCHONDRIAL-RELATED"/>
    <property type="match status" value="1"/>
</dbReference>
<evidence type="ECO:0000256" key="2">
    <source>
        <dbReference type="ARBA" id="ARBA00023027"/>
    </source>
</evidence>
<sequence length="301" mass="32581">MIKIESKKTAAGWIGTGTMGLHMCRHIMEKGFKTAVYTRTKSKAQELIDKGALWAETPKELALISDVIFTMVGFPEDVRQVYMGTNGIFEGAKKGSILIDMTTTLPSLALEIYEKAQKKGIHAVDAPVSGGDVGARNAALSIMAGGDKEVIQNIMPLFETMGKKIVYQGGPGTGQHTKMCNQIMIAGTMIGMCESLLYGYRAGLDMEVMLSSISGGAAACWALDNLAPRILNHEFDTGFFVEHFVKDMGIALQEADKMNISLPGLALVNQLYKSVVANKGKRLGTQALMLTLEKMSNLEFS</sequence>
<evidence type="ECO:0000313" key="6">
    <source>
        <dbReference type="EMBL" id="QTA79612.1"/>
    </source>
</evidence>